<dbReference type="HAMAP" id="MF_00048">
    <property type="entry name" value="UPF0102"/>
    <property type="match status" value="1"/>
</dbReference>
<organism evidence="3 4">
    <name type="scientific">Chitinophaga filiformis</name>
    <name type="common">Myxococcus filiformis</name>
    <name type="synonym">Flexibacter filiformis</name>
    <dbReference type="NCBI Taxonomy" id="104663"/>
    <lineage>
        <taxon>Bacteria</taxon>
        <taxon>Pseudomonadati</taxon>
        <taxon>Bacteroidota</taxon>
        <taxon>Chitinophagia</taxon>
        <taxon>Chitinophagales</taxon>
        <taxon>Chitinophagaceae</taxon>
        <taxon>Chitinophaga</taxon>
    </lineage>
</organism>
<keyword evidence="3" id="KW-0255">Endonuclease</keyword>
<dbReference type="CDD" id="cd20736">
    <property type="entry name" value="PoNe_Nuclease"/>
    <property type="match status" value="1"/>
</dbReference>
<dbReference type="GO" id="GO:0004519">
    <property type="term" value="F:endonuclease activity"/>
    <property type="evidence" value="ECO:0007669"/>
    <property type="project" value="UniProtKB-KW"/>
</dbReference>
<evidence type="ECO:0000256" key="2">
    <source>
        <dbReference type="HAMAP-Rule" id="MF_00048"/>
    </source>
</evidence>
<dbReference type="SUPFAM" id="SSF52980">
    <property type="entry name" value="Restriction endonuclease-like"/>
    <property type="match status" value="1"/>
</dbReference>
<evidence type="ECO:0000313" key="3">
    <source>
        <dbReference type="EMBL" id="SDH08870.1"/>
    </source>
</evidence>
<proteinExistence type="inferred from homology"/>
<dbReference type="STRING" id="104663.SAMN04488121_108296"/>
<dbReference type="Pfam" id="PF02021">
    <property type="entry name" value="UPF0102"/>
    <property type="match status" value="1"/>
</dbReference>
<name>A0A1G7ZL94_CHIFI</name>
<dbReference type="Gene3D" id="3.40.1350.10">
    <property type="match status" value="1"/>
</dbReference>
<dbReference type="GO" id="GO:0003676">
    <property type="term" value="F:nucleic acid binding"/>
    <property type="evidence" value="ECO:0007669"/>
    <property type="project" value="InterPro"/>
</dbReference>
<dbReference type="PANTHER" id="PTHR34039:SF1">
    <property type="entry name" value="UPF0102 PROTEIN YRAN"/>
    <property type="match status" value="1"/>
</dbReference>
<dbReference type="PANTHER" id="PTHR34039">
    <property type="entry name" value="UPF0102 PROTEIN YRAN"/>
    <property type="match status" value="1"/>
</dbReference>
<reference evidence="3 4" key="1">
    <citation type="submission" date="2016-10" db="EMBL/GenBank/DDBJ databases">
        <authorList>
            <person name="de Groot N.N."/>
        </authorList>
    </citation>
    <scope>NUCLEOTIDE SEQUENCE [LARGE SCALE GENOMIC DNA]</scope>
    <source>
        <strain evidence="3 4">DSM 527</strain>
    </source>
</reference>
<evidence type="ECO:0000256" key="1">
    <source>
        <dbReference type="ARBA" id="ARBA00006738"/>
    </source>
</evidence>
<protein>
    <recommendedName>
        <fullName evidence="2">UPF0102 protein SAMN04488121_108296</fullName>
    </recommendedName>
</protein>
<keyword evidence="3" id="KW-0378">Hydrolase</keyword>
<gene>
    <name evidence="3" type="ORF">SAMN04488121_108296</name>
</gene>
<evidence type="ECO:0000313" key="4">
    <source>
        <dbReference type="Proteomes" id="UP000199045"/>
    </source>
</evidence>
<sequence length="118" mass="13689">MASHIALGKKGELIAKEFLLQRDYKILAVNWRHRRREIDIIAAKPDCLVFCEVKTLASDLFGWPEQHVTAEKRRHIQAAANVYMDKLPRLPPAIRFDVISITFQPDGEYELVHFEDAF</sequence>
<dbReference type="InterPro" id="IPR011856">
    <property type="entry name" value="tRNA_endonuc-like_dom_sf"/>
</dbReference>
<dbReference type="AlphaFoldDB" id="A0A1G7ZL94"/>
<dbReference type="InterPro" id="IPR003509">
    <property type="entry name" value="UPF0102_YraN-like"/>
</dbReference>
<comment type="similarity">
    <text evidence="1 2">Belongs to the UPF0102 family.</text>
</comment>
<dbReference type="RefSeq" id="WP_089836627.1">
    <property type="nucleotide sequence ID" value="NZ_FNBN01000008.1"/>
</dbReference>
<dbReference type="Proteomes" id="UP000199045">
    <property type="component" value="Unassembled WGS sequence"/>
</dbReference>
<accession>A0A1G7ZL94</accession>
<keyword evidence="3" id="KW-0540">Nuclease</keyword>
<dbReference type="EMBL" id="FNBN01000008">
    <property type="protein sequence ID" value="SDH08870.1"/>
    <property type="molecule type" value="Genomic_DNA"/>
</dbReference>
<dbReference type="InterPro" id="IPR011335">
    <property type="entry name" value="Restrct_endonuc-II-like"/>
</dbReference>
<dbReference type="OrthoDB" id="9802516at2"/>